<proteinExistence type="predicted"/>
<name>A0ABU5MXD5_9BACT</name>
<dbReference type="Proteomes" id="UP001290861">
    <property type="component" value="Unassembled WGS sequence"/>
</dbReference>
<comment type="caution">
    <text evidence="2">The sequence shown here is derived from an EMBL/GenBank/DDBJ whole genome shotgun (WGS) entry which is preliminary data.</text>
</comment>
<dbReference type="SUPFAM" id="SSF55729">
    <property type="entry name" value="Acyl-CoA N-acyltransferases (Nat)"/>
    <property type="match status" value="1"/>
</dbReference>
<keyword evidence="2" id="KW-0808">Transferase</keyword>
<feature type="domain" description="N-acetyltransferase" evidence="1">
    <location>
        <begin position="1"/>
        <end position="154"/>
    </location>
</feature>
<dbReference type="CDD" id="cd04301">
    <property type="entry name" value="NAT_SF"/>
    <property type="match status" value="1"/>
</dbReference>
<dbReference type="EMBL" id="JARVCO010000010">
    <property type="protein sequence ID" value="MDZ8118864.1"/>
    <property type="molecule type" value="Genomic_DNA"/>
</dbReference>
<dbReference type="InterPro" id="IPR052564">
    <property type="entry name" value="N-acetyltrans/Recomb-assoc"/>
</dbReference>
<dbReference type="EC" id="2.3.1.-" evidence="2"/>
<dbReference type="GO" id="GO:0016746">
    <property type="term" value="F:acyltransferase activity"/>
    <property type="evidence" value="ECO:0007669"/>
    <property type="project" value="UniProtKB-KW"/>
</dbReference>
<protein>
    <submittedName>
        <fullName evidence="2">GNAT family N-acetyltransferase</fullName>
        <ecNumber evidence="2">2.3.1.-</ecNumber>
    </submittedName>
</protein>
<sequence length="159" mass="18482">MQIQLYRNCDCDKVIEIYRTAALYLGRQAYTDEQVQAWATYPEDPREFRRTLLQGLTLCAVEDGIPVAFGQLNPTDHIAFLYCHPRFARRGYASSLLHKLESAALKQNAPLIRTEASAISRPLFEKNGFRVLAEERPVRRGIEFLRYRMEKTLSRREKS</sequence>
<dbReference type="Pfam" id="PF13673">
    <property type="entry name" value="Acetyltransf_10"/>
    <property type="match status" value="1"/>
</dbReference>
<accession>A0ABU5MXD5</accession>
<dbReference type="InterPro" id="IPR016181">
    <property type="entry name" value="Acyl_CoA_acyltransferase"/>
</dbReference>
<reference evidence="2 3" key="1">
    <citation type="journal article" date="2024" name="Appl. Environ. Microbiol.">
        <title>Pontiella agarivorans sp. nov., a novel marine anaerobic bacterium capable of degrading macroalgal polysaccharides and fixing nitrogen.</title>
        <authorList>
            <person name="Liu N."/>
            <person name="Kivenson V."/>
            <person name="Peng X."/>
            <person name="Cui Z."/>
            <person name="Lankiewicz T.S."/>
            <person name="Gosselin K.M."/>
            <person name="English C.J."/>
            <person name="Blair E.M."/>
            <person name="O'Malley M.A."/>
            <person name="Valentine D.L."/>
        </authorList>
    </citation>
    <scope>NUCLEOTIDE SEQUENCE [LARGE SCALE GENOMIC DNA]</scope>
    <source>
        <strain evidence="2 3">NLcol2</strain>
    </source>
</reference>
<dbReference type="PANTHER" id="PTHR43451:SF1">
    <property type="entry name" value="ACETYLTRANSFERASE"/>
    <property type="match status" value="1"/>
</dbReference>
<organism evidence="2 3">
    <name type="scientific">Pontiella agarivorans</name>
    <dbReference type="NCBI Taxonomy" id="3038953"/>
    <lineage>
        <taxon>Bacteria</taxon>
        <taxon>Pseudomonadati</taxon>
        <taxon>Kiritimatiellota</taxon>
        <taxon>Kiritimatiellia</taxon>
        <taxon>Kiritimatiellales</taxon>
        <taxon>Pontiellaceae</taxon>
        <taxon>Pontiella</taxon>
    </lineage>
</organism>
<evidence type="ECO:0000313" key="2">
    <source>
        <dbReference type="EMBL" id="MDZ8118864.1"/>
    </source>
</evidence>
<dbReference type="PROSITE" id="PS51186">
    <property type="entry name" value="GNAT"/>
    <property type="match status" value="1"/>
</dbReference>
<dbReference type="PANTHER" id="PTHR43451">
    <property type="entry name" value="ACETYLTRANSFERASE (GNAT) FAMILY PROTEIN"/>
    <property type="match status" value="1"/>
</dbReference>
<evidence type="ECO:0000313" key="3">
    <source>
        <dbReference type="Proteomes" id="UP001290861"/>
    </source>
</evidence>
<keyword evidence="3" id="KW-1185">Reference proteome</keyword>
<gene>
    <name evidence="2" type="ORF">P9H32_09510</name>
</gene>
<dbReference type="Gene3D" id="3.40.630.30">
    <property type="match status" value="1"/>
</dbReference>
<evidence type="ECO:0000259" key="1">
    <source>
        <dbReference type="PROSITE" id="PS51186"/>
    </source>
</evidence>
<dbReference type="RefSeq" id="WP_322608657.1">
    <property type="nucleotide sequence ID" value="NZ_JARVCO010000010.1"/>
</dbReference>
<dbReference type="InterPro" id="IPR000182">
    <property type="entry name" value="GNAT_dom"/>
</dbReference>
<keyword evidence="2" id="KW-0012">Acyltransferase</keyword>